<protein>
    <submittedName>
        <fullName evidence="1">Envelope glycoprotein UL130</fullName>
    </submittedName>
</protein>
<name>G8XUI3_9BETA</name>
<dbReference type="InterPro" id="IPR021038">
    <property type="entry name" value="Herpes_UL130_cytomegalovirus"/>
</dbReference>
<gene>
    <name evidence="1" type="primary">UL130</name>
</gene>
<keyword evidence="1" id="KW-0261">Viral envelope protein</keyword>
<dbReference type="Proteomes" id="UP000113968">
    <property type="component" value="Segment"/>
</dbReference>
<accession>G8XUI3</accession>
<dbReference type="EMBL" id="FJ483970">
    <property type="protein sequence ID" value="AEV80824.1"/>
    <property type="molecule type" value="Genomic_DNA"/>
</dbReference>
<proteinExistence type="predicted"/>
<dbReference type="KEGG" id="vg:11464191"/>
<dbReference type="GeneID" id="11464191"/>
<keyword evidence="2" id="KW-1185">Reference proteome</keyword>
<reference evidence="1" key="1">
    <citation type="submission" date="2011-12" db="EMBL/GenBank/DDBJ databases">
        <title>Comparative genomics of primate cytomegaloviruses.</title>
        <authorList>
            <person name="Davison A.J."/>
            <person name="Holton M."/>
            <person name="Dolan A."/>
            <person name="Dargan D.J."/>
            <person name="Gatherer D."/>
            <person name="Hayward G.S."/>
        </authorList>
    </citation>
    <scope>NUCLEOTIDE SEQUENCE [LARGE SCALE GENOMIC DNA]</scope>
    <source>
        <strain evidence="1">S34E</strain>
    </source>
</reference>
<sequence length="204" mass="23709">MHSILVVTVMLRFAACVDLNCPSQPSPRTPVVYFVSHQPYTSLNCTPSLYALRTVSNKTLIVGDSAWTRQIINYVNGRNMLMFRLIRELVTQNNITQIPQHNDRTVFDRYFSNLIQMITVMQYQARDALAWISCILEIQTMAMEKYDDSNTIQFRLALQVRHAHAEQGFKSTICTHPYFSTLQYPSEYHDSFPFSIFMDIKPPR</sequence>
<keyword evidence="1" id="KW-0946">Virion</keyword>
<dbReference type="GO" id="GO:0019031">
    <property type="term" value="C:viral envelope"/>
    <property type="evidence" value="ECO:0007669"/>
    <property type="project" value="UniProtKB-KW"/>
</dbReference>
<dbReference type="Pfam" id="PF11668">
    <property type="entry name" value="Gp_UL130"/>
    <property type="match status" value="1"/>
</dbReference>
<organism evidence="1 2">
    <name type="scientific">Aotine betaherpesvirus 1</name>
    <dbReference type="NCBI Taxonomy" id="50290"/>
    <lineage>
        <taxon>Viruses</taxon>
        <taxon>Duplodnaviria</taxon>
        <taxon>Heunggongvirae</taxon>
        <taxon>Peploviricota</taxon>
        <taxon>Herviviricetes</taxon>
        <taxon>Herpesvirales</taxon>
        <taxon>Orthoherpesviridae</taxon>
        <taxon>Betaherpesvirinae</taxon>
        <taxon>Cytomegalovirus</taxon>
        <taxon>Cytomegalovirus aotinebeta1</taxon>
    </lineage>
</organism>
<dbReference type="OrthoDB" id="34117at10239"/>
<evidence type="ECO:0000313" key="2">
    <source>
        <dbReference type="Proteomes" id="UP000113968"/>
    </source>
</evidence>
<evidence type="ECO:0000313" key="1">
    <source>
        <dbReference type="EMBL" id="AEV80824.1"/>
    </source>
</evidence>
<dbReference type="RefSeq" id="YP_004940134.1">
    <property type="nucleotide sequence ID" value="NC_016447.1"/>
</dbReference>